<keyword evidence="9" id="KW-1185">Reference proteome</keyword>
<gene>
    <name evidence="8" type="primary">ptc</name>
    <name evidence="8" type="ORF">AWC38_SpisGene24746</name>
</gene>
<name>A0A2B4R2X0_STYPI</name>
<organism evidence="8 9">
    <name type="scientific">Stylophora pistillata</name>
    <name type="common">Smooth cauliflower coral</name>
    <dbReference type="NCBI Taxonomy" id="50429"/>
    <lineage>
        <taxon>Eukaryota</taxon>
        <taxon>Metazoa</taxon>
        <taxon>Cnidaria</taxon>
        <taxon>Anthozoa</taxon>
        <taxon>Hexacorallia</taxon>
        <taxon>Scleractinia</taxon>
        <taxon>Astrocoeniina</taxon>
        <taxon>Pocilloporidae</taxon>
        <taxon>Stylophora</taxon>
    </lineage>
</organism>
<comment type="subcellular location">
    <subcellularLocation>
        <location evidence="1">Membrane</location>
        <topology evidence="1">Multi-pass membrane protein</topology>
    </subcellularLocation>
</comment>
<sequence>MSTFSSRNSGWAAERLREIDQGHARGNRPALVVRSLLQAFLRGLGRFIQRRCGTVIMFGFLLLIVSAIGLIKAELETNAENLWIEVDGRLEKELQYTKKALGDGYGGTNELLIQTPNVKGTNILSVQAMKRHLDVLTRVTNISVELFDQTWTLKDICYTLSLPPLNDNVGLDSTLQQLLPCVIITPLDCFWDGAKPLGPHNKVNLG</sequence>
<evidence type="ECO:0000256" key="1">
    <source>
        <dbReference type="ARBA" id="ARBA00004141"/>
    </source>
</evidence>
<evidence type="ECO:0000313" key="8">
    <source>
        <dbReference type="EMBL" id="PFX11496.1"/>
    </source>
</evidence>
<evidence type="ECO:0000256" key="2">
    <source>
        <dbReference type="ARBA" id="ARBA00005585"/>
    </source>
</evidence>
<dbReference type="PANTHER" id="PTHR46022">
    <property type="entry name" value="PROTEIN PATCHED"/>
    <property type="match status" value="1"/>
</dbReference>
<dbReference type="PANTHER" id="PTHR46022:SF1">
    <property type="entry name" value="PROTEIN PATCHED"/>
    <property type="match status" value="1"/>
</dbReference>
<proteinExistence type="inferred from homology"/>
<comment type="caution">
    <text evidence="8">The sequence shown here is derived from an EMBL/GenBank/DDBJ whole genome shotgun (WGS) entry which is preliminary data.</text>
</comment>
<keyword evidence="3 7" id="KW-0812">Transmembrane</keyword>
<dbReference type="OrthoDB" id="5873834at2759"/>
<evidence type="ECO:0000256" key="6">
    <source>
        <dbReference type="ARBA" id="ARBA00023180"/>
    </source>
</evidence>
<dbReference type="STRING" id="50429.A0A2B4R2X0"/>
<dbReference type="EMBL" id="LSMT01002376">
    <property type="protein sequence ID" value="PFX11496.1"/>
    <property type="molecule type" value="Genomic_DNA"/>
</dbReference>
<evidence type="ECO:0000256" key="4">
    <source>
        <dbReference type="ARBA" id="ARBA00022989"/>
    </source>
</evidence>
<dbReference type="GO" id="GO:0005886">
    <property type="term" value="C:plasma membrane"/>
    <property type="evidence" value="ECO:0007669"/>
    <property type="project" value="TreeGrafter"/>
</dbReference>
<evidence type="ECO:0000313" key="9">
    <source>
        <dbReference type="Proteomes" id="UP000225706"/>
    </source>
</evidence>
<reference evidence="9" key="1">
    <citation type="journal article" date="2017" name="bioRxiv">
        <title>Comparative analysis of the genomes of Stylophora pistillata and Acropora digitifera provides evidence for extensive differences between species of corals.</title>
        <authorList>
            <person name="Voolstra C.R."/>
            <person name="Li Y."/>
            <person name="Liew Y.J."/>
            <person name="Baumgarten S."/>
            <person name="Zoccola D."/>
            <person name="Flot J.-F."/>
            <person name="Tambutte S."/>
            <person name="Allemand D."/>
            <person name="Aranda M."/>
        </authorList>
    </citation>
    <scope>NUCLEOTIDE SEQUENCE [LARGE SCALE GENOMIC DNA]</scope>
</reference>
<evidence type="ECO:0000256" key="5">
    <source>
        <dbReference type="ARBA" id="ARBA00023136"/>
    </source>
</evidence>
<protein>
    <submittedName>
        <fullName evidence="8">Protein patched</fullName>
    </submittedName>
</protein>
<evidence type="ECO:0000256" key="3">
    <source>
        <dbReference type="ARBA" id="ARBA00022692"/>
    </source>
</evidence>
<dbReference type="AlphaFoldDB" id="A0A2B4R2X0"/>
<dbReference type="Proteomes" id="UP000225706">
    <property type="component" value="Unassembled WGS sequence"/>
</dbReference>
<dbReference type="GO" id="GO:0008158">
    <property type="term" value="F:hedgehog receptor activity"/>
    <property type="evidence" value="ECO:0007669"/>
    <property type="project" value="TreeGrafter"/>
</dbReference>
<dbReference type="GO" id="GO:0045879">
    <property type="term" value="P:negative regulation of smoothened signaling pathway"/>
    <property type="evidence" value="ECO:0007669"/>
    <property type="project" value="TreeGrafter"/>
</dbReference>
<dbReference type="GO" id="GO:0005119">
    <property type="term" value="F:smoothened binding"/>
    <property type="evidence" value="ECO:0007669"/>
    <property type="project" value="TreeGrafter"/>
</dbReference>
<evidence type="ECO:0000256" key="7">
    <source>
        <dbReference type="SAM" id="Phobius"/>
    </source>
</evidence>
<feature type="transmembrane region" description="Helical" evidence="7">
    <location>
        <begin position="52"/>
        <end position="71"/>
    </location>
</feature>
<dbReference type="GO" id="GO:0097108">
    <property type="term" value="F:hedgehog family protein binding"/>
    <property type="evidence" value="ECO:0007669"/>
    <property type="project" value="TreeGrafter"/>
</dbReference>
<accession>A0A2B4R2X0</accession>
<comment type="similarity">
    <text evidence="2">Belongs to the patched family.</text>
</comment>
<keyword evidence="5 7" id="KW-0472">Membrane</keyword>
<keyword evidence="4 7" id="KW-1133">Transmembrane helix</keyword>
<keyword evidence="6" id="KW-0325">Glycoprotein</keyword>